<proteinExistence type="predicted"/>
<feature type="domain" description="C2" evidence="13">
    <location>
        <begin position="308"/>
        <end position="441"/>
    </location>
</feature>
<evidence type="ECO:0000259" key="14">
    <source>
        <dbReference type="PROSITE" id="PS51847"/>
    </source>
</evidence>
<dbReference type="Gene3D" id="2.60.40.150">
    <property type="entry name" value="C2 domain"/>
    <property type="match status" value="1"/>
</dbReference>
<keyword evidence="9" id="KW-0446">Lipid-binding</keyword>
<evidence type="ECO:0000256" key="8">
    <source>
        <dbReference type="ARBA" id="ARBA00023055"/>
    </source>
</evidence>
<sequence length="790" mass="89330">MSSLRRRGSQSVPDGPAAEREDSEENDTAPEEPARLEMFGINIEDVTYFFLLLVPFALSWAIGYFGFSSIFIVAITVFVYVISFSKQKYNDRHRYLQQLLGTASAVAELSDVEKTKKLNEVRSRGIPTRLLSDSLFSNDQERAEWLNEIIYQLWPFISRMIHKILKETVEPTVRDLIPQLKISFQKIDLGDVAPRIVAIKVYPQSDGGDKNRIDFDCQLAWVSNAEINVGILGNQAKIEQLMFFGKMRVSLAPLMSDAPLVGAMSITFLTQPDIEYSLSGLASVANTPGIKSTVQRAIDDSFASLLVIPKRINIDIAPSEVHFLNFRLPEGIIRVTVIQARDLENTDKIVLNFGKPDPYAIVKIGSDVGQTDHVDETLDPVWLHKFGAEKTTFDLSVYDLTSQEVLVELWDKDIDKDDFMGAVRVPVNDVYLEFQNYLRAQEKKALKDDENLTEDEKSAQGFLEKWFEVGGKDNAQGTLKLKLSWLSFASDSVKQNIPPSTQFNHYFVGVFIDRLVHLPDKYRGRPIYVEVALQSKNDNKTEKQITYNGTAPDCSFAEVKWFFCKDIYNYHLTVSVKLAFKDKVIPGYCFRMHPWKLLQNTRSDHPWSKKIEQAVNTENDGDEKNKFRLFYTVAVRKLDGHDAAFRVPKIESKKAPKHGHMPAIKIPSTSNVSSANSIGSCMTLQELGEPLCHCELTWRYSPNSQTVVVVVHKVSEMFPAGAKIKCQCGDRAADTKKHPNIVNDKVEIKKCAENTAGRIDILVRKGGKTLARGHVDIDNTLRQKVDLYKQ</sequence>
<keyword evidence="3 12" id="KW-0812">Transmembrane</keyword>
<feature type="compositionally biased region" description="Acidic residues" evidence="11">
    <location>
        <begin position="21"/>
        <end position="30"/>
    </location>
</feature>
<feature type="region of interest" description="Disordered" evidence="11">
    <location>
        <begin position="1"/>
        <end position="31"/>
    </location>
</feature>
<dbReference type="SUPFAM" id="SSF49562">
    <property type="entry name" value="C2 domain (Calcium/lipid-binding domain, CaLB)"/>
    <property type="match status" value="1"/>
</dbReference>
<evidence type="ECO:0000256" key="4">
    <source>
        <dbReference type="ARBA" id="ARBA00022723"/>
    </source>
</evidence>
<evidence type="ECO:0000313" key="16">
    <source>
        <dbReference type="Proteomes" id="UP001158576"/>
    </source>
</evidence>
<dbReference type="InterPro" id="IPR051634">
    <property type="entry name" value="Extended_Synaptotagmin"/>
</dbReference>
<evidence type="ECO:0000256" key="9">
    <source>
        <dbReference type="ARBA" id="ARBA00023121"/>
    </source>
</evidence>
<evidence type="ECO:0000256" key="7">
    <source>
        <dbReference type="ARBA" id="ARBA00022989"/>
    </source>
</evidence>
<dbReference type="InterPro" id="IPR035892">
    <property type="entry name" value="C2_domain_sf"/>
</dbReference>
<dbReference type="InterPro" id="IPR031468">
    <property type="entry name" value="SMP_LBD"/>
</dbReference>
<evidence type="ECO:0000259" key="13">
    <source>
        <dbReference type="PROSITE" id="PS50004"/>
    </source>
</evidence>
<keyword evidence="16" id="KW-1185">Reference proteome</keyword>
<keyword evidence="5" id="KW-0677">Repeat</keyword>
<feature type="domain" description="SMP-LTD" evidence="14">
    <location>
        <begin position="139"/>
        <end position="317"/>
    </location>
</feature>
<dbReference type="PANTHER" id="PTHR45761:SF1">
    <property type="entry name" value="EXTENDED SYNAPTOTAGMIN-LIKE PROTEIN 2, ISOFORM C"/>
    <property type="match status" value="1"/>
</dbReference>
<protein>
    <submittedName>
        <fullName evidence="15">Oidioi.mRNA.OKI2018_I69.XSR.g14325.t1.cds</fullName>
    </submittedName>
</protein>
<accession>A0ABN7SDI9</accession>
<evidence type="ECO:0000256" key="1">
    <source>
        <dbReference type="ARBA" id="ARBA00004370"/>
    </source>
</evidence>
<evidence type="ECO:0000256" key="11">
    <source>
        <dbReference type="SAM" id="MobiDB-lite"/>
    </source>
</evidence>
<gene>
    <name evidence="15" type="ORF">OKIOD_LOCUS5883</name>
</gene>
<evidence type="ECO:0000313" key="15">
    <source>
        <dbReference type="EMBL" id="CAG5095763.1"/>
    </source>
</evidence>
<organism evidence="15 16">
    <name type="scientific">Oikopleura dioica</name>
    <name type="common">Tunicate</name>
    <dbReference type="NCBI Taxonomy" id="34765"/>
    <lineage>
        <taxon>Eukaryota</taxon>
        <taxon>Metazoa</taxon>
        <taxon>Chordata</taxon>
        <taxon>Tunicata</taxon>
        <taxon>Appendicularia</taxon>
        <taxon>Copelata</taxon>
        <taxon>Oikopleuridae</taxon>
        <taxon>Oikopleura</taxon>
    </lineage>
</organism>
<dbReference type="Pfam" id="PF00168">
    <property type="entry name" value="C2"/>
    <property type="match status" value="1"/>
</dbReference>
<name>A0ABN7SDI9_OIKDI</name>
<evidence type="ECO:0000256" key="12">
    <source>
        <dbReference type="SAM" id="Phobius"/>
    </source>
</evidence>
<dbReference type="Proteomes" id="UP001158576">
    <property type="component" value="Chromosome XSR"/>
</dbReference>
<dbReference type="SMART" id="SM00239">
    <property type="entry name" value="C2"/>
    <property type="match status" value="1"/>
</dbReference>
<keyword evidence="2" id="KW-0813">Transport</keyword>
<keyword evidence="4" id="KW-0479">Metal-binding</keyword>
<dbReference type="CDD" id="cd21670">
    <property type="entry name" value="SMP_ESyt"/>
    <property type="match status" value="1"/>
</dbReference>
<comment type="subcellular location">
    <subcellularLocation>
        <location evidence="1">Membrane</location>
    </subcellularLocation>
</comment>
<evidence type="ECO:0000256" key="2">
    <source>
        <dbReference type="ARBA" id="ARBA00022448"/>
    </source>
</evidence>
<dbReference type="InterPro" id="IPR000008">
    <property type="entry name" value="C2_dom"/>
</dbReference>
<keyword evidence="10 12" id="KW-0472">Membrane</keyword>
<dbReference type="InterPro" id="IPR039010">
    <property type="entry name" value="Synaptotagmin_SMP"/>
</dbReference>
<dbReference type="EMBL" id="OU015569">
    <property type="protein sequence ID" value="CAG5095763.1"/>
    <property type="molecule type" value="Genomic_DNA"/>
</dbReference>
<reference evidence="15 16" key="1">
    <citation type="submission" date="2021-04" db="EMBL/GenBank/DDBJ databases">
        <authorList>
            <person name="Bliznina A."/>
        </authorList>
    </citation>
    <scope>NUCLEOTIDE SEQUENCE [LARGE SCALE GENOMIC DNA]</scope>
</reference>
<dbReference type="PANTHER" id="PTHR45761">
    <property type="entry name" value="EXTENDED SYNAPTOTAGMIN-LIKE PROTEIN 2, ISOFORM C"/>
    <property type="match status" value="1"/>
</dbReference>
<evidence type="ECO:0000256" key="3">
    <source>
        <dbReference type="ARBA" id="ARBA00022692"/>
    </source>
</evidence>
<evidence type="ECO:0000256" key="10">
    <source>
        <dbReference type="ARBA" id="ARBA00023136"/>
    </source>
</evidence>
<feature type="transmembrane region" description="Helical" evidence="12">
    <location>
        <begin position="64"/>
        <end position="84"/>
    </location>
</feature>
<keyword evidence="6" id="KW-0106">Calcium</keyword>
<dbReference type="Pfam" id="PF17047">
    <property type="entry name" value="SMP_LBD"/>
    <property type="match status" value="1"/>
</dbReference>
<dbReference type="PROSITE" id="PS50004">
    <property type="entry name" value="C2"/>
    <property type="match status" value="1"/>
</dbReference>
<evidence type="ECO:0000256" key="5">
    <source>
        <dbReference type="ARBA" id="ARBA00022737"/>
    </source>
</evidence>
<dbReference type="PROSITE" id="PS51847">
    <property type="entry name" value="SMP"/>
    <property type="match status" value="1"/>
</dbReference>
<keyword evidence="8" id="KW-0445">Lipid transport</keyword>
<keyword evidence="7 12" id="KW-1133">Transmembrane helix</keyword>
<evidence type="ECO:0000256" key="6">
    <source>
        <dbReference type="ARBA" id="ARBA00022837"/>
    </source>
</evidence>